<reference evidence="10 11" key="1">
    <citation type="journal article" date="2016" name="Nat. Commun.">
        <title>Thousands of microbial genomes shed light on interconnected biogeochemical processes in an aquifer system.</title>
        <authorList>
            <person name="Anantharaman K."/>
            <person name="Brown C.T."/>
            <person name="Hug L.A."/>
            <person name="Sharon I."/>
            <person name="Castelle C.J."/>
            <person name="Probst A.J."/>
            <person name="Thomas B.C."/>
            <person name="Singh A."/>
            <person name="Wilkins M.J."/>
            <person name="Karaoz U."/>
            <person name="Brodie E.L."/>
            <person name="Williams K.H."/>
            <person name="Hubbard S.S."/>
            <person name="Banfield J.F."/>
        </authorList>
    </citation>
    <scope>NUCLEOTIDE SEQUENCE [LARGE SCALE GENOMIC DNA]</scope>
</reference>
<feature type="transmembrane region" description="Helical" evidence="8">
    <location>
        <begin position="354"/>
        <end position="373"/>
    </location>
</feature>
<evidence type="ECO:0000256" key="1">
    <source>
        <dbReference type="ARBA" id="ARBA00004651"/>
    </source>
</evidence>
<keyword evidence="6 8" id="KW-1133">Transmembrane helix</keyword>
<feature type="transmembrane region" description="Helical" evidence="8">
    <location>
        <begin position="119"/>
        <end position="137"/>
    </location>
</feature>
<evidence type="ECO:0000313" key="11">
    <source>
        <dbReference type="Proteomes" id="UP000177698"/>
    </source>
</evidence>
<keyword evidence="7 8" id="KW-0472">Membrane</keyword>
<name>A0A1F7IE37_9BACT</name>
<gene>
    <name evidence="10" type="ORF">A2954_07130</name>
</gene>
<dbReference type="GO" id="GO:0016763">
    <property type="term" value="F:pentosyltransferase activity"/>
    <property type="evidence" value="ECO:0007669"/>
    <property type="project" value="TreeGrafter"/>
</dbReference>
<dbReference type="Pfam" id="PF13231">
    <property type="entry name" value="PMT_2"/>
    <property type="match status" value="1"/>
</dbReference>
<feature type="transmembrane region" description="Helical" evidence="8">
    <location>
        <begin position="330"/>
        <end position="348"/>
    </location>
</feature>
<dbReference type="EMBL" id="MGAG01000010">
    <property type="protein sequence ID" value="OGK41625.1"/>
    <property type="molecule type" value="Genomic_DNA"/>
</dbReference>
<keyword evidence="3" id="KW-0328">Glycosyltransferase</keyword>
<comment type="caution">
    <text evidence="10">The sequence shown here is derived from an EMBL/GenBank/DDBJ whole genome shotgun (WGS) entry which is preliminary data.</text>
</comment>
<feature type="transmembrane region" description="Helical" evidence="8">
    <location>
        <begin position="216"/>
        <end position="235"/>
    </location>
</feature>
<proteinExistence type="predicted"/>
<evidence type="ECO:0000256" key="4">
    <source>
        <dbReference type="ARBA" id="ARBA00022679"/>
    </source>
</evidence>
<evidence type="ECO:0000313" key="10">
    <source>
        <dbReference type="EMBL" id="OGK41625.1"/>
    </source>
</evidence>
<dbReference type="Proteomes" id="UP000177698">
    <property type="component" value="Unassembled WGS sequence"/>
</dbReference>
<evidence type="ECO:0000256" key="2">
    <source>
        <dbReference type="ARBA" id="ARBA00022475"/>
    </source>
</evidence>
<dbReference type="InterPro" id="IPR050297">
    <property type="entry name" value="LipidA_mod_glycosyltrf_83"/>
</dbReference>
<dbReference type="STRING" id="1802056.A2954_07130"/>
<feature type="domain" description="Glycosyltransferase RgtA/B/C/D-like" evidence="9">
    <location>
        <begin position="71"/>
        <end position="223"/>
    </location>
</feature>
<feature type="transmembrane region" description="Helical" evidence="8">
    <location>
        <begin position="304"/>
        <end position="323"/>
    </location>
</feature>
<accession>A0A1F7IE37</accession>
<dbReference type="GO" id="GO:0009103">
    <property type="term" value="P:lipopolysaccharide biosynthetic process"/>
    <property type="evidence" value="ECO:0007669"/>
    <property type="project" value="UniProtKB-ARBA"/>
</dbReference>
<evidence type="ECO:0000256" key="7">
    <source>
        <dbReference type="ARBA" id="ARBA00023136"/>
    </source>
</evidence>
<dbReference type="PANTHER" id="PTHR33908">
    <property type="entry name" value="MANNOSYLTRANSFERASE YKCB-RELATED"/>
    <property type="match status" value="1"/>
</dbReference>
<dbReference type="PANTHER" id="PTHR33908:SF11">
    <property type="entry name" value="MEMBRANE PROTEIN"/>
    <property type="match status" value="1"/>
</dbReference>
<evidence type="ECO:0000256" key="6">
    <source>
        <dbReference type="ARBA" id="ARBA00022989"/>
    </source>
</evidence>
<feature type="transmembrane region" description="Helical" evidence="8">
    <location>
        <begin position="70"/>
        <end position="87"/>
    </location>
</feature>
<protein>
    <recommendedName>
        <fullName evidence="9">Glycosyltransferase RgtA/B/C/D-like domain-containing protein</fullName>
    </recommendedName>
</protein>
<keyword evidence="4" id="KW-0808">Transferase</keyword>
<organism evidence="10 11">
    <name type="scientific">Candidatus Roizmanbacteria bacterium RIFCSPLOWO2_01_FULL_37_12</name>
    <dbReference type="NCBI Taxonomy" id="1802056"/>
    <lineage>
        <taxon>Bacteria</taxon>
        <taxon>Candidatus Roizmaniibacteriota</taxon>
    </lineage>
</organism>
<sequence length="538" mass="63830">MKNKITLLTLTGCILISVFLHFYKINEIPPCINADEAAFGYNAYSILKTGRDEYGAFMPLRFKSFEDYKLPIYTYLSVPFMAIFGLNDFSTRALNILIGILFVPLMYVLAKELFNKTKISLLTAFLTSLSPGIYILSRHAHEGVIGTFFILLSLLYLVKYLKSKTIQYFTLTNLFLLLNAFSYQTGRIYLFFFFILQLFILLYEKKSKENKLGVKLLLLVFTVTFSLFFDFKYGLNRVNNLFFFKNTGFNLRIIEYLGEHPSRLIHNKLTEAIRDVSNRYLSQFSPEYLVINGDTNLRFGFPNLGLFTFIEYLFIFIGFYFLFRNKERFRYLLVFLIFITPISNALTWQGQSLIRTYTLLFPLLIIISYGIYHGYHSFQNKKLKFFIFICLFVGFAYFKFFSWDTYFNHYPKRATTIRAWQCGYKELVDYVKQNYKKYDRFYITDRHGQPYIYFLYYWPFDPAIYQKQAKISAPDQYGFGQVGKFDKFDFNFQFNPSLKKSVFIGYPEHFNNSDQSVKDKLKKIKSGPEEIFWIYEVN</sequence>
<feature type="transmembrane region" description="Helical" evidence="8">
    <location>
        <begin position="143"/>
        <end position="158"/>
    </location>
</feature>
<feature type="transmembrane region" description="Helical" evidence="8">
    <location>
        <begin position="385"/>
        <end position="403"/>
    </location>
</feature>
<keyword evidence="5 8" id="KW-0812">Transmembrane</keyword>
<evidence type="ECO:0000256" key="5">
    <source>
        <dbReference type="ARBA" id="ARBA00022692"/>
    </source>
</evidence>
<evidence type="ECO:0000256" key="8">
    <source>
        <dbReference type="SAM" id="Phobius"/>
    </source>
</evidence>
<feature type="transmembrane region" description="Helical" evidence="8">
    <location>
        <begin position="93"/>
        <end position="110"/>
    </location>
</feature>
<evidence type="ECO:0000259" key="9">
    <source>
        <dbReference type="Pfam" id="PF13231"/>
    </source>
</evidence>
<keyword evidence="2" id="KW-1003">Cell membrane</keyword>
<feature type="transmembrane region" description="Helical" evidence="8">
    <location>
        <begin position="6"/>
        <end position="23"/>
    </location>
</feature>
<evidence type="ECO:0000256" key="3">
    <source>
        <dbReference type="ARBA" id="ARBA00022676"/>
    </source>
</evidence>
<comment type="subcellular location">
    <subcellularLocation>
        <location evidence="1">Cell membrane</location>
        <topology evidence="1">Multi-pass membrane protein</topology>
    </subcellularLocation>
</comment>
<feature type="transmembrane region" description="Helical" evidence="8">
    <location>
        <begin position="188"/>
        <end position="204"/>
    </location>
</feature>
<dbReference type="AlphaFoldDB" id="A0A1F7IE37"/>
<dbReference type="GO" id="GO:0005886">
    <property type="term" value="C:plasma membrane"/>
    <property type="evidence" value="ECO:0007669"/>
    <property type="project" value="UniProtKB-SubCell"/>
</dbReference>
<dbReference type="InterPro" id="IPR038731">
    <property type="entry name" value="RgtA/B/C-like"/>
</dbReference>